<dbReference type="InterPro" id="IPR014284">
    <property type="entry name" value="RNA_pol_sigma-70_dom"/>
</dbReference>
<dbReference type="InterPro" id="IPR013249">
    <property type="entry name" value="RNA_pol_sigma70_r4_t2"/>
</dbReference>
<evidence type="ECO:0000259" key="3">
    <source>
        <dbReference type="Pfam" id="PF08281"/>
    </source>
</evidence>
<feature type="domain" description="RNA polymerase sigma factor 70 region 4 type 2" evidence="3">
    <location>
        <begin position="109"/>
        <end position="159"/>
    </location>
</feature>
<dbReference type="CDD" id="cd06171">
    <property type="entry name" value="Sigma70_r4"/>
    <property type="match status" value="1"/>
</dbReference>
<dbReference type="RefSeq" id="WP_213217016.1">
    <property type="nucleotide sequence ID" value="NZ_QTKU01000004.1"/>
</dbReference>
<dbReference type="NCBIfam" id="NF007214">
    <property type="entry name" value="PRK09636.1"/>
    <property type="match status" value="1"/>
</dbReference>
<dbReference type="SUPFAM" id="SSF54427">
    <property type="entry name" value="NTF2-like"/>
    <property type="match status" value="1"/>
</dbReference>
<dbReference type="Gene3D" id="1.10.10.10">
    <property type="entry name" value="Winged helix-like DNA-binding domain superfamily/Winged helix DNA-binding domain"/>
    <property type="match status" value="1"/>
</dbReference>
<dbReference type="NCBIfam" id="TIGR02957">
    <property type="entry name" value="SigX4"/>
    <property type="match status" value="1"/>
</dbReference>
<evidence type="ECO:0000256" key="1">
    <source>
        <dbReference type="ARBA" id="ARBA00011344"/>
    </source>
</evidence>
<dbReference type="Gene3D" id="1.10.1740.10">
    <property type="match status" value="1"/>
</dbReference>
<sequence length="305" mass="33895">MNESTKLDQFEMARPRLLGLAYRLLGSWADAEDAVQDTFLKWQGVEASDIRNPDAWFTTACTNRCLDILKSAGRRRVDYVGPWLPEPLQTETVAGPEESHELAASLTTAFLLLLERLSPKERASYLLREVFGHSYEEVSETLDLSEAACRQLVSRARRTVGKDASRYAPSKERQEALLAAFEEAVSTGSMSSLSTLLSEDIELHTDGGGKVRAALRVLSGRETIEKFLLHVLCKTWPGYELQKAEINGRQGLIAFENGEIVAVLSAEFSDDGMARQIFITRNPEKLGTLRLRAHHEISNGGLSIN</sequence>
<dbReference type="InterPro" id="IPR007627">
    <property type="entry name" value="RNA_pol_sigma70_r2"/>
</dbReference>
<dbReference type="InterPro" id="IPR013325">
    <property type="entry name" value="RNA_pol_sigma_r2"/>
</dbReference>
<feature type="domain" description="RNA polymerase sigma-70 region 2" evidence="2">
    <location>
        <begin position="11"/>
        <end position="74"/>
    </location>
</feature>
<reference evidence="4" key="1">
    <citation type="submission" date="2018-08" db="EMBL/GenBank/DDBJ databases">
        <authorList>
            <person name="Jin W."/>
            <person name="Wang H."/>
            <person name="Yang Y."/>
            <person name="Li M."/>
            <person name="Liu J."/>
        </authorList>
    </citation>
    <scope>NUCLEOTIDE SEQUENCE</scope>
    <source>
        <strain evidence="4">AESS21</strain>
    </source>
</reference>
<dbReference type="InterPro" id="IPR013324">
    <property type="entry name" value="RNA_pol_sigma_r3/r4-like"/>
</dbReference>
<dbReference type="GO" id="GO:0003677">
    <property type="term" value="F:DNA binding"/>
    <property type="evidence" value="ECO:0007669"/>
    <property type="project" value="InterPro"/>
</dbReference>
<dbReference type="EMBL" id="QTKU01000004">
    <property type="protein sequence ID" value="MBS8261616.1"/>
    <property type="molecule type" value="Genomic_DNA"/>
</dbReference>
<dbReference type="SUPFAM" id="SSF88659">
    <property type="entry name" value="Sigma3 and sigma4 domains of RNA polymerase sigma factors"/>
    <property type="match status" value="1"/>
</dbReference>
<dbReference type="AlphaFoldDB" id="A0A944CG36"/>
<dbReference type="InterPro" id="IPR036388">
    <property type="entry name" value="WH-like_DNA-bd_sf"/>
</dbReference>
<dbReference type="Pfam" id="PF08281">
    <property type="entry name" value="Sigma70_r4_2"/>
    <property type="match status" value="1"/>
</dbReference>
<comment type="caution">
    <text evidence="4">The sequence shown here is derived from an EMBL/GenBank/DDBJ whole genome shotgun (WGS) entry which is preliminary data.</text>
</comment>
<dbReference type="NCBIfam" id="TIGR02937">
    <property type="entry name" value="sigma70-ECF"/>
    <property type="match status" value="1"/>
</dbReference>
<reference evidence="4" key="2">
    <citation type="journal article" date="2021" name="Microorganisms">
        <title>Bacterial Dimethylsulfoniopropionate Biosynthesis in the East China Sea.</title>
        <authorList>
            <person name="Liu J."/>
            <person name="Zhang Y."/>
            <person name="Liu J."/>
            <person name="Zhong H."/>
            <person name="Williams B.T."/>
            <person name="Zheng Y."/>
            <person name="Curson A.R.J."/>
            <person name="Sun C."/>
            <person name="Sun H."/>
            <person name="Song D."/>
            <person name="Wagner Mackenzie B."/>
            <person name="Bermejo Martinez A."/>
            <person name="Todd J.D."/>
            <person name="Zhang X.H."/>
        </authorList>
    </citation>
    <scope>NUCLEOTIDE SEQUENCE</scope>
    <source>
        <strain evidence="4">AESS21</strain>
    </source>
</reference>
<evidence type="ECO:0000313" key="5">
    <source>
        <dbReference type="Proteomes" id="UP000705379"/>
    </source>
</evidence>
<proteinExistence type="predicted"/>
<dbReference type="SUPFAM" id="SSF88946">
    <property type="entry name" value="Sigma2 domain of RNA polymerase sigma factors"/>
    <property type="match status" value="1"/>
</dbReference>
<accession>A0A944CG36</accession>
<dbReference type="GO" id="GO:0016987">
    <property type="term" value="F:sigma factor activity"/>
    <property type="evidence" value="ECO:0007669"/>
    <property type="project" value="InterPro"/>
</dbReference>
<evidence type="ECO:0000313" key="4">
    <source>
        <dbReference type="EMBL" id="MBS8261616.1"/>
    </source>
</evidence>
<dbReference type="PANTHER" id="PTHR30173">
    <property type="entry name" value="SIGMA 19 FACTOR"/>
    <property type="match status" value="1"/>
</dbReference>
<evidence type="ECO:0000259" key="2">
    <source>
        <dbReference type="Pfam" id="PF04542"/>
    </source>
</evidence>
<dbReference type="InterPro" id="IPR052704">
    <property type="entry name" value="ECF_Sigma-70_Domain"/>
</dbReference>
<name>A0A944CG36_9HYPH</name>
<gene>
    <name evidence="4" type="ORF">DYI23_15425</name>
</gene>
<dbReference type="Pfam" id="PF04542">
    <property type="entry name" value="Sigma70_r2"/>
    <property type="match status" value="1"/>
</dbReference>
<protein>
    <submittedName>
        <fullName evidence="4">RNA polymerase sigma-70 factor</fullName>
    </submittedName>
</protein>
<dbReference type="PANTHER" id="PTHR30173:SF36">
    <property type="entry name" value="ECF RNA POLYMERASE SIGMA FACTOR SIGJ"/>
    <property type="match status" value="1"/>
</dbReference>
<dbReference type="Proteomes" id="UP000705379">
    <property type="component" value="Unassembled WGS sequence"/>
</dbReference>
<dbReference type="InterPro" id="IPR032710">
    <property type="entry name" value="NTF2-like_dom_sf"/>
</dbReference>
<dbReference type="InterPro" id="IPR014303">
    <property type="entry name" value="RNA_pol_sigma-70_ECF"/>
</dbReference>
<dbReference type="GO" id="GO:0006352">
    <property type="term" value="P:DNA-templated transcription initiation"/>
    <property type="evidence" value="ECO:0007669"/>
    <property type="project" value="InterPro"/>
</dbReference>
<comment type="subunit">
    <text evidence="1">Interacts transiently with the RNA polymerase catalytic core formed by RpoA, RpoB, RpoC and RpoZ (2 alpha, 1 beta, 1 beta' and 1 omega subunit) to form the RNA polymerase holoenzyme that can initiate transcription.</text>
</comment>
<organism evidence="4 5">
    <name type="scientific">Roseibium polysiphoniae</name>
    <dbReference type="NCBI Taxonomy" id="2571221"/>
    <lineage>
        <taxon>Bacteria</taxon>
        <taxon>Pseudomonadati</taxon>
        <taxon>Pseudomonadota</taxon>
        <taxon>Alphaproteobacteria</taxon>
        <taxon>Hyphomicrobiales</taxon>
        <taxon>Stappiaceae</taxon>
        <taxon>Roseibium</taxon>
    </lineage>
</organism>